<feature type="region of interest" description="Disordered" evidence="1">
    <location>
        <begin position="300"/>
        <end position="384"/>
    </location>
</feature>
<evidence type="ECO:0000256" key="2">
    <source>
        <dbReference type="SAM" id="Phobius"/>
    </source>
</evidence>
<feature type="region of interest" description="Disordered" evidence="1">
    <location>
        <begin position="488"/>
        <end position="519"/>
    </location>
</feature>
<reference evidence="3 4" key="1">
    <citation type="submission" date="2014-04" db="EMBL/GenBank/DDBJ databases">
        <authorList>
            <consortium name="DOE Joint Genome Institute"/>
            <person name="Kuo A."/>
            <person name="Zuccaro A."/>
            <person name="Kohler A."/>
            <person name="Nagy L.G."/>
            <person name="Floudas D."/>
            <person name="Copeland A."/>
            <person name="Barry K.W."/>
            <person name="Cichocki N."/>
            <person name="Veneault-Fourrey C."/>
            <person name="LaButti K."/>
            <person name="Lindquist E.A."/>
            <person name="Lipzen A."/>
            <person name="Lundell T."/>
            <person name="Morin E."/>
            <person name="Murat C."/>
            <person name="Sun H."/>
            <person name="Tunlid A."/>
            <person name="Henrissat B."/>
            <person name="Grigoriev I.V."/>
            <person name="Hibbett D.S."/>
            <person name="Martin F."/>
            <person name="Nordberg H.P."/>
            <person name="Cantor M.N."/>
            <person name="Hua S.X."/>
        </authorList>
    </citation>
    <scope>NUCLEOTIDE SEQUENCE [LARGE SCALE GENOMIC DNA]</scope>
    <source>
        <strain evidence="3 4">MAFF 305830</strain>
    </source>
</reference>
<dbReference type="STRING" id="933852.A0A0C2XNL2"/>
<protein>
    <submittedName>
        <fullName evidence="3">Uncharacterized protein</fullName>
    </submittedName>
</protein>
<feature type="compositionally biased region" description="Low complexity" evidence="1">
    <location>
        <begin position="500"/>
        <end position="509"/>
    </location>
</feature>
<feature type="transmembrane region" description="Helical" evidence="2">
    <location>
        <begin position="95"/>
        <end position="117"/>
    </location>
</feature>
<feature type="transmembrane region" description="Helical" evidence="2">
    <location>
        <begin position="58"/>
        <end position="83"/>
    </location>
</feature>
<organism evidence="3 4">
    <name type="scientific">Serendipita vermifera MAFF 305830</name>
    <dbReference type="NCBI Taxonomy" id="933852"/>
    <lineage>
        <taxon>Eukaryota</taxon>
        <taxon>Fungi</taxon>
        <taxon>Dikarya</taxon>
        <taxon>Basidiomycota</taxon>
        <taxon>Agaricomycotina</taxon>
        <taxon>Agaricomycetes</taxon>
        <taxon>Sebacinales</taxon>
        <taxon>Serendipitaceae</taxon>
        <taxon>Serendipita</taxon>
    </lineage>
</organism>
<proteinExistence type="predicted"/>
<dbReference type="HOGENOM" id="CLU_016579_1_1_1"/>
<dbReference type="Proteomes" id="UP000054097">
    <property type="component" value="Unassembled WGS sequence"/>
</dbReference>
<name>A0A0C2XNL2_SERVB</name>
<feature type="transmembrane region" description="Helical" evidence="2">
    <location>
        <begin position="246"/>
        <end position="268"/>
    </location>
</feature>
<evidence type="ECO:0000313" key="4">
    <source>
        <dbReference type="Proteomes" id="UP000054097"/>
    </source>
</evidence>
<feature type="transmembrane region" description="Helical" evidence="2">
    <location>
        <begin position="274"/>
        <end position="295"/>
    </location>
</feature>
<feature type="compositionally biased region" description="Basic residues" evidence="1">
    <location>
        <begin position="305"/>
        <end position="315"/>
    </location>
</feature>
<keyword evidence="4" id="KW-1185">Reference proteome</keyword>
<dbReference type="AlphaFoldDB" id="A0A0C2XNL2"/>
<reference evidence="4" key="2">
    <citation type="submission" date="2015-01" db="EMBL/GenBank/DDBJ databases">
        <title>Evolutionary Origins and Diversification of the Mycorrhizal Mutualists.</title>
        <authorList>
            <consortium name="DOE Joint Genome Institute"/>
            <consortium name="Mycorrhizal Genomics Consortium"/>
            <person name="Kohler A."/>
            <person name="Kuo A."/>
            <person name="Nagy L.G."/>
            <person name="Floudas D."/>
            <person name="Copeland A."/>
            <person name="Barry K.W."/>
            <person name="Cichocki N."/>
            <person name="Veneault-Fourrey C."/>
            <person name="LaButti K."/>
            <person name="Lindquist E.A."/>
            <person name="Lipzen A."/>
            <person name="Lundell T."/>
            <person name="Morin E."/>
            <person name="Murat C."/>
            <person name="Riley R."/>
            <person name="Ohm R."/>
            <person name="Sun H."/>
            <person name="Tunlid A."/>
            <person name="Henrissat B."/>
            <person name="Grigoriev I.V."/>
            <person name="Hibbett D.S."/>
            <person name="Martin F."/>
        </authorList>
    </citation>
    <scope>NUCLEOTIDE SEQUENCE [LARGE SCALE GENOMIC DNA]</scope>
    <source>
        <strain evidence="4">MAFF 305830</strain>
    </source>
</reference>
<keyword evidence="2" id="KW-1133">Transmembrane helix</keyword>
<accession>A0A0C2XNL2</accession>
<feature type="compositionally biased region" description="Basic and acidic residues" evidence="1">
    <location>
        <begin position="337"/>
        <end position="362"/>
    </location>
</feature>
<evidence type="ECO:0000256" key="1">
    <source>
        <dbReference type="SAM" id="MobiDB-lite"/>
    </source>
</evidence>
<feature type="transmembrane region" description="Helical" evidence="2">
    <location>
        <begin position="174"/>
        <end position="197"/>
    </location>
</feature>
<feature type="transmembrane region" description="Helical" evidence="2">
    <location>
        <begin position="145"/>
        <end position="167"/>
    </location>
</feature>
<sequence>MSSISSILTSATATPTADEDPEITTTIISTVLPTTTIYDRDPYLDYQPAFAYSLPMQFLLTGVILSLSTILLIHLVFTAPYHWPLAKFNYSLQMASVISLLLSLGITLSVILGSVLATSREWPYMLNYVAVDIPLQNWTQLENGWWYTLDAITSGLAHASCFFSFWLGVPFLPFGFFSCHMIGPLVLLSSLSSFVTLSPSANTRSVADSIKNACNSALAILFSLALWAWGLIINRKEAWRTDGGTAIFGGGALALSLVSIALNLYQIVKVPPVWVPPLLWAIVLWQSFLGWWWYVGSATPEPHSRPHSKGKKRSKAQNGETARLAKVRNRLGLSDGLRQRRPGEDGDFSTELRRTTTSERESTLQNSPRSSTYAPPKSPVPQQNPGRLAAYIPSPILSWWNRLRLEHVNARQQQAAENEQRRFEVYGHIDETGAQTIRGVPGSGWGLGSFALAGHRRAAAAAARPPTDDEAGFEEDVEGAFEMGTVAPTSPWGEEDRRVPQVQRQQLRPAAREELSRPSTSWSWMGPFRRWRLRDATVY</sequence>
<feature type="transmembrane region" description="Helical" evidence="2">
    <location>
        <begin position="217"/>
        <end position="234"/>
    </location>
</feature>
<keyword evidence="2" id="KW-0812">Transmembrane</keyword>
<dbReference type="OrthoDB" id="3357304at2759"/>
<keyword evidence="2" id="KW-0472">Membrane</keyword>
<dbReference type="EMBL" id="KN824284">
    <property type="protein sequence ID" value="KIM30557.1"/>
    <property type="molecule type" value="Genomic_DNA"/>
</dbReference>
<evidence type="ECO:0000313" key="3">
    <source>
        <dbReference type="EMBL" id="KIM30557.1"/>
    </source>
</evidence>
<gene>
    <name evidence="3" type="ORF">M408DRAFT_328116</name>
</gene>